<evidence type="ECO:0000313" key="1">
    <source>
        <dbReference type="EMBL" id="KAJ0093633.1"/>
    </source>
</evidence>
<sequence length="57" mass="6041">MTTKFSMAVFAYTSSTLILGKNLLHLSSVNPPAIGGSAQHFVASTLSYPVKPKITLC</sequence>
<reference evidence="2" key="1">
    <citation type="journal article" date="2023" name="G3 (Bethesda)">
        <title>Genome assembly and association tests identify interacting loci associated with vigor, precocity, and sex in interspecific pistachio rootstocks.</title>
        <authorList>
            <person name="Palmer W."/>
            <person name="Jacygrad E."/>
            <person name="Sagayaradj S."/>
            <person name="Cavanaugh K."/>
            <person name="Han R."/>
            <person name="Bertier L."/>
            <person name="Beede B."/>
            <person name="Kafkas S."/>
            <person name="Golino D."/>
            <person name="Preece J."/>
            <person name="Michelmore R."/>
        </authorList>
    </citation>
    <scope>NUCLEOTIDE SEQUENCE [LARGE SCALE GENOMIC DNA]</scope>
</reference>
<dbReference type="EMBL" id="CM047903">
    <property type="protein sequence ID" value="KAJ0093633.1"/>
    <property type="molecule type" value="Genomic_DNA"/>
</dbReference>
<dbReference type="Proteomes" id="UP001164250">
    <property type="component" value="Chromosome 7"/>
</dbReference>
<comment type="caution">
    <text evidence="1">The sequence shown here is derived from an EMBL/GenBank/DDBJ whole genome shotgun (WGS) entry which is preliminary data.</text>
</comment>
<name>A0ACC1B3Z9_9ROSI</name>
<organism evidence="1 2">
    <name type="scientific">Pistacia atlantica</name>
    <dbReference type="NCBI Taxonomy" id="434234"/>
    <lineage>
        <taxon>Eukaryota</taxon>
        <taxon>Viridiplantae</taxon>
        <taxon>Streptophyta</taxon>
        <taxon>Embryophyta</taxon>
        <taxon>Tracheophyta</taxon>
        <taxon>Spermatophyta</taxon>
        <taxon>Magnoliopsida</taxon>
        <taxon>eudicotyledons</taxon>
        <taxon>Gunneridae</taxon>
        <taxon>Pentapetalae</taxon>
        <taxon>rosids</taxon>
        <taxon>malvids</taxon>
        <taxon>Sapindales</taxon>
        <taxon>Anacardiaceae</taxon>
        <taxon>Pistacia</taxon>
    </lineage>
</organism>
<protein>
    <submittedName>
        <fullName evidence="1">Uncharacterized protein</fullName>
    </submittedName>
</protein>
<keyword evidence="2" id="KW-1185">Reference proteome</keyword>
<accession>A0ACC1B3Z9</accession>
<gene>
    <name evidence="1" type="ORF">Patl1_26267</name>
</gene>
<proteinExistence type="predicted"/>
<evidence type="ECO:0000313" key="2">
    <source>
        <dbReference type="Proteomes" id="UP001164250"/>
    </source>
</evidence>